<dbReference type="SMART" id="SM00749">
    <property type="entry name" value="BON"/>
    <property type="match status" value="2"/>
</dbReference>
<dbReference type="EMBL" id="PIUK01000056">
    <property type="protein sequence ID" value="MBY6276068.1"/>
    <property type="molecule type" value="Genomic_DNA"/>
</dbReference>
<reference evidence="2" key="1">
    <citation type="submission" date="2017-11" db="EMBL/GenBank/DDBJ databases">
        <title>Three new genomes from thermophilic consortium.</title>
        <authorList>
            <person name="Quaggio R."/>
            <person name="Amgarten D."/>
            <person name="Setubal J.C."/>
        </authorList>
    </citation>
    <scope>NUCLEOTIDE SEQUENCE</scope>
    <source>
        <strain evidence="2">ZCTH01-B2</strain>
    </source>
</reference>
<dbReference type="PROSITE" id="PS50914">
    <property type="entry name" value="BON"/>
    <property type="match status" value="2"/>
</dbReference>
<dbReference type="PANTHER" id="PTHR34606:SF15">
    <property type="entry name" value="BON DOMAIN-CONTAINING PROTEIN"/>
    <property type="match status" value="1"/>
</dbReference>
<dbReference type="Gene3D" id="3.30.1340.30">
    <property type="match status" value="2"/>
</dbReference>
<dbReference type="Proteomes" id="UP000732377">
    <property type="component" value="Unassembled WGS sequence"/>
</dbReference>
<sequence length="288" mass="31042">MLGGGGRTCQRRIQFDSFSPDAVAGGPLTASAAPFAVLDPYCRWTLGRLALEAAGGGMRMPEQTFEHDEQLAKQVKEALLAQTDSAGIDVQVSARDGTVRLHGVVDALSHKSAAEEIARRVPGVRRIDNDITVANDETLSDRDLEGAVSSRLADVPEYSRIGAQVEKGVVTLMGEARTYEDLEAAVRLVEGVPGVREVRSDQVKVGVGEEEDDADVSRAALRLLGRMGYDPDRFQLYCADGVLHVKGIVPGREDRSRIKAALRGIRGVAKLEALLVAEDEMLADEEVH</sequence>
<evidence type="ECO:0000313" key="3">
    <source>
        <dbReference type="Proteomes" id="UP000732377"/>
    </source>
</evidence>
<evidence type="ECO:0000313" key="2">
    <source>
        <dbReference type="EMBL" id="MBY6276068.1"/>
    </source>
</evidence>
<gene>
    <name evidence="2" type="ORF">CWE10_07585</name>
</gene>
<feature type="domain" description="BON" evidence="1">
    <location>
        <begin position="67"/>
        <end position="135"/>
    </location>
</feature>
<feature type="domain" description="BON" evidence="1">
    <location>
        <begin position="140"/>
        <end position="207"/>
    </location>
</feature>
<dbReference type="Pfam" id="PF04972">
    <property type="entry name" value="BON"/>
    <property type="match status" value="3"/>
</dbReference>
<dbReference type="InterPro" id="IPR014004">
    <property type="entry name" value="Transpt-assoc_nodulatn_dom_bac"/>
</dbReference>
<protein>
    <submittedName>
        <fullName evidence="2">BON domain-containing protein</fullName>
    </submittedName>
</protein>
<dbReference type="InterPro" id="IPR051686">
    <property type="entry name" value="Lipoprotein_DolP"/>
</dbReference>
<proteinExistence type="predicted"/>
<evidence type="ECO:0000259" key="1">
    <source>
        <dbReference type="PROSITE" id="PS50914"/>
    </source>
</evidence>
<dbReference type="AlphaFoldDB" id="A0A953LGA6"/>
<organism evidence="2 3">
    <name type="scientific">Symbiobacterium thermophilum</name>
    <dbReference type="NCBI Taxonomy" id="2734"/>
    <lineage>
        <taxon>Bacteria</taxon>
        <taxon>Bacillati</taxon>
        <taxon>Bacillota</taxon>
        <taxon>Clostridia</taxon>
        <taxon>Eubacteriales</taxon>
        <taxon>Symbiobacteriaceae</taxon>
        <taxon>Symbiobacterium</taxon>
    </lineage>
</organism>
<name>A0A953LGA6_SYMTR</name>
<accession>A0A953LGA6</accession>
<comment type="caution">
    <text evidence="2">The sequence shown here is derived from an EMBL/GenBank/DDBJ whole genome shotgun (WGS) entry which is preliminary data.</text>
</comment>
<dbReference type="PANTHER" id="PTHR34606">
    <property type="entry name" value="BON DOMAIN-CONTAINING PROTEIN"/>
    <property type="match status" value="1"/>
</dbReference>
<dbReference type="InterPro" id="IPR007055">
    <property type="entry name" value="BON_dom"/>
</dbReference>